<dbReference type="EMBL" id="JAOTJC010000006">
    <property type="protein sequence ID" value="MCU7554017.1"/>
    <property type="molecule type" value="Genomic_DNA"/>
</dbReference>
<dbReference type="InterPro" id="IPR020904">
    <property type="entry name" value="Sc_DH/Rdtase_CS"/>
</dbReference>
<name>A0ABT2VL33_9ALTE</name>
<organism evidence="3 4">
    <name type="scientific">Alteromonas salexigens</name>
    <dbReference type="NCBI Taxonomy" id="2982530"/>
    <lineage>
        <taxon>Bacteria</taxon>
        <taxon>Pseudomonadati</taxon>
        <taxon>Pseudomonadota</taxon>
        <taxon>Gammaproteobacteria</taxon>
        <taxon>Alteromonadales</taxon>
        <taxon>Alteromonadaceae</taxon>
        <taxon>Alteromonas/Salinimonas group</taxon>
        <taxon>Alteromonas</taxon>
    </lineage>
</organism>
<dbReference type="PANTHER" id="PTHR24321">
    <property type="entry name" value="DEHYDROGENASES, SHORT CHAIN"/>
    <property type="match status" value="1"/>
</dbReference>
<dbReference type="RefSeq" id="WP_262992709.1">
    <property type="nucleotide sequence ID" value="NZ_JAOTJC010000006.1"/>
</dbReference>
<dbReference type="PANTHER" id="PTHR24321:SF8">
    <property type="entry name" value="ESTRADIOL 17-BETA-DEHYDROGENASE 8-RELATED"/>
    <property type="match status" value="1"/>
</dbReference>
<dbReference type="Proteomes" id="UP001209257">
    <property type="component" value="Unassembled WGS sequence"/>
</dbReference>
<dbReference type="NCBIfam" id="NF005559">
    <property type="entry name" value="PRK07231.1"/>
    <property type="match status" value="1"/>
</dbReference>
<evidence type="ECO:0000256" key="2">
    <source>
        <dbReference type="ARBA" id="ARBA00023002"/>
    </source>
</evidence>
<dbReference type="InterPro" id="IPR036291">
    <property type="entry name" value="NAD(P)-bd_dom_sf"/>
</dbReference>
<protein>
    <submittedName>
        <fullName evidence="3">SDR family oxidoreductase</fullName>
    </submittedName>
</protein>
<dbReference type="SUPFAM" id="SSF51735">
    <property type="entry name" value="NAD(P)-binding Rossmann-fold domains"/>
    <property type="match status" value="1"/>
</dbReference>
<keyword evidence="2" id="KW-0560">Oxidoreductase</keyword>
<comment type="caution">
    <text evidence="3">The sequence shown here is derived from an EMBL/GenBank/DDBJ whole genome shotgun (WGS) entry which is preliminary data.</text>
</comment>
<sequence>MSATVSNKHILITGGGSGIGKASALLLGARGALVAVADCQLAQAEDVATQINDAGGRAYALPVDVADPAQVSTMFSAAAERQPIDVVINNAGIDHAPMPMHQVDDAVFLKNVEVNLAGTWYCMKAALAHMLNNGHGQIINVASVAGLRSAPTVSAYSASKHGVIGLTRSAAVEYARMNIRINAVCPSFVDTPMVQGVLAQMDERGKKQIVGANPMKRLGKPEEVAGAVAWLCSDESSFMTGQSVVLDGGMLA</sequence>
<evidence type="ECO:0000256" key="1">
    <source>
        <dbReference type="ARBA" id="ARBA00006484"/>
    </source>
</evidence>
<proteinExistence type="inferred from homology"/>
<dbReference type="PROSITE" id="PS00061">
    <property type="entry name" value="ADH_SHORT"/>
    <property type="match status" value="1"/>
</dbReference>
<evidence type="ECO:0000313" key="3">
    <source>
        <dbReference type="EMBL" id="MCU7554017.1"/>
    </source>
</evidence>
<evidence type="ECO:0000313" key="4">
    <source>
        <dbReference type="Proteomes" id="UP001209257"/>
    </source>
</evidence>
<dbReference type="Gene3D" id="3.40.50.720">
    <property type="entry name" value="NAD(P)-binding Rossmann-like Domain"/>
    <property type="match status" value="1"/>
</dbReference>
<dbReference type="Pfam" id="PF13561">
    <property type="entry name" value="adh_short_C2"/>
    <property type="match status" value="1"/>
</dbReference>
<comment type="similarity">
    <text evidence="1">Belongs to the short-chain dehydrogenases/reductases (SDR) family.</text>
</comment>
<gene>
    <name evidence="3" type="ORF">OCL06_05335</name>
</gene>
<dbReference type="PRINTS" id="PR00081">
    <property type="entry name" value="GDHRDH"/>
</dbReference>
<reference evidence="4" key="1">
    <citation type="submission" date="2023-07" db="EMBL/GenBank/DDBJ databases">
        <title>Study on multiphase classification of strain Alteromonas salexigens isolated from the Yellow Sea.</title>
        <authorList>
            <person name="Sun L."/>
        </authorList>
    </citation>
    <scope>NUCLEOTIDE SEQUENCE [LARGE SCALE GENOMIC DNA]</scope>
    <source>
        <strain evidence="4">ASW11-19</strain>
    </source>
</reference>
<dbReference type="InterPro" id="IPR002347">
    <property type="entry name" value="SDR_fam"/>
</dbReference>
<accession>A0ABT2VL33</accession>
<keyword evidence="4" id="KW-1185">Reference proteome</keyword>
<dbReference type="PRINTS" id="PR00080">
    <property type="entry name" value="SDRFAMILY"/>
</dbReference>